<dbReference type="EMBL" id="LT828648">
    <property type="protein sequence ID" value="SLM49692.1"/>
    <property type="molecule type" value="Genomic_DNA"/>
</dbReference>
<evidence type="ECO:0000256" key="3">
    <source>
        <dbReference type="PROSITE-ProRule" id="PRU00284"/>
    </source>
</evidence>
<dbReference type="Gene3D" id="6.10.340.10">
    <property type="match status" value="1"/>
</dbReference>
<protein>
    <submittedName>
        <fullName evidence="7">Putative Methyl-accepting chemotaxis protein</fullName>
    </submittedName>
</protein>
<dbReference type="GO" id="GO:0016020">
    <property type="term" value="C:membrane"/>
    <property type="evidence" value="ECO:0007669"/>
    <property type="project" value="InterPro"/>
</dbReference>
<feature type="domain" description="HAMP" evidence="6">
    <location>
        <begin position="237"/>
        <end position="289"/>
    </location>
</feature>
<dbReference type="InterPro" id="IPR024478">
    <property type="entry name" value="HlyB_4HB_MCP"/>
</dbReference>
<reference evidence="7 8" key="1">
    <citation type="submission" date="2017-03" db="EMBL/GenBank/DDBJ databases">
        <authorList>
            <person name="Afonso C.L."/>
            <person name="Miller P.J."/>
            <person name="Scott M.A."/>
            <person name="Spackman E."/>
            <person name="Goraichik I."/>
            <person name="Dimitrov K.M."/>
            <person name="Suarez D.L."/>
            <person name="Swayne D.E."/>
        </authorList>
    </citation>
    <scope>NUCLEOTIDE SEQUENCE [LARGE SCALE GENOMIC DNA]</scope>
    <source>
        <strain evidence="7">Genome sequencing of Nitrospira japonica strain NJ11</strain>
    </source>
</reference>
<dbReference type="Pfam" id="PF00015">
    <property type="entry name" value="MCPsignal"/>
    <property type="match status" value="1"/>
</dbReference>
<dbReference type="PANTHER" id="PTHR32089:SF114">
    <property type="entry name" value="METHYL-ACCEPTING CHEMOTAXIS PROTEIN MCPB"/>
    <property type="match status" value="1"/>
</dbReference>
<organism evidence="7 8">
    <name type="scientific">Nitrospira japonica</name>
    <dbReference type="NCBI Taxonomy" id="1325564"/>
    <lineage>
        <taxon>Bacteria</taxon>
        <taxon>Pseudomonadati</taxon>
        <taxon>Nitrospirota</taxon>
        <taxon>Nitrospiria</taxon>
        <taxon>Nitrospirales</taxon>
        <taxon>Nitrospiraceae</taxon>
        <taxon>Nitrospira</taxon>
    </lineage>
</organism>
<dbReference type="SMART" id="SM00304">
    <property type="entry name" value="HAMP"/>
    <property type="match status" value="2"/>
</dbReference>
<accession>A0A1W1I9M5</accession>
<evidence type="ECO:0000256" key="2">
    <source>
        <dbReference type="ARBA" id="ARBA00029447"/>
    </source>
</evidence>
<keyword evidence="4" id="KW-0812">Transmembrane</keyword>
<feature type="domain" description="HAMP" evidence="6">
    <location>
        <begin position="295"/>
        <end position="346"/>
    </location>
</feature>
<feature type="domain" description="Methyl-accepting transducer" evidence="5">
    <location>
        <begin position="351"/>
        <end position="587"/>
    </location>
</feature>
<name>A0A1W1I9M5_9BACT</name>
<dbReference type="InterPro" id="IPR003660">
    <property type="entry name" value="HAMP_dom"/>
</dbReference>
<proteinExistence type="inferred from homology"/>
<dbReference type="SUPFAM" id="SSF58104">
    <property type="entry name" value="Methyl-accepting chemotaxis protein (MCP) signaling domain"/>
    <property type="match status" value="1"/>
</dbReference>
<dbReference type="InterPro" id="IPR004089">
    <property type="entry name" value="MCPsignal_dom"/>
</dbReference>
<dbReference type="AlphaFoldDB" id="A0A1W1I9M5"/>
<sequence>MARFSVMQRFEDLKTQSKLLMTFGVIGVIILIMASLGVWTNKKLSQQADEIYTDYTVALIDFNQLLFNVNKYHETLQELSKAPRAADFKSDVGKLSPYKQQMNSLIAAYEGKPLRVSNSGLDEAKGLSDLKEALTAFFSQADAGVAAIAESFESKSLTQSQAQQMRELGQLALTVSIAPTYDVVTNRHADQIKTMQAISGDLNDEAKALAWNGTMVLVFGGLVAVALGLGLGYWVAHKLALGLGQVASVAQLAANGNYQARAKIASKDELGQMASSFNAMLDRITALVTSEDERNEMQKRLMSFLVLVSDVGKGDLTKRGEVTADMFGNLADGFNLMIARFGQLLKQVREAAERVNKSAGALRDSAGQMAGTAKHQADESVRTLSAVEQLAAQMRQVAETAGASSESAKQVLQATERGRVAVQETVQDMQSIRSAVQRMSKQVKALGDRSLEISQIVSTIRDIANQTNLLALNAAIEAAGAGEAGARFAVVADQVRKLAESSTQATREIADLVKVIQSETQDAVVAMEQETQAVEAGSASALRTGEVFNEISGIAQRSAELAQTIASSAASQTASTDQVGRSIKDFTGGAVATQKATDAARMTVEDMAKLADGLTSSVAQFKLA</sequence>
<comment type="similarity">
    <text evidence="2">Belongs to the methyl-accepting chemotaxis (MCP) protein family.</text>
</comment>
<dbReference type="CDD" id="cd06225">
    <property type="entry name" value="HAMP"/>
    <property type="match status" value="1"/>
</dbReference>
<dbReference type="KEGG" id="nja:NSJP_3525"/>
<dbReference type="OrthoDB" id="9760371at2"/>
<dbReference type="Gene3D" id="1.10.287.950">
    <property type="entry name" value="Methyl-accepting chemotaxis protein"/>
    <property type="match status" value="1"/>
</dbReference>
<dbReference type="RefSeq" id="WP_080887878.1">
    <property type="nucleotide sequence ID" value="NZ_LT828648.1"/>
</dbReference>
<dbReference type="PANTHER" id="PTHR32089">
    <property type="entry name" value="METHYL-ACCEPTING CHEMOTAXIS PROTEIN MCPB"/>
    <property type="match status" value="1"/>
</dbReference>
<gene>
    <name evidence="7" type="ORF">NSJP_3525</name>
</gene>
<feature type="transmembrane region" description="Helical" evidence="4">
    <location>
        <begin position="20"/>
        <end position="39"/>
    </location>
</feature>
<feature type="transmembrane region" description="Helical" evidence="4">
    <location>
        <begin position="216"/>
        <end position="236"/>
    </location>
</feature>
<keyword evidence="4" id="KW-0472">Membrane</keyword>
<evidence type="ECO:0000259" key="5">
    <source>
        <dbReference type="PROSITE" id="PS50111"/>
    </source>
</evidence>
<evidence type="ECO:0000313" key="8">
    <source>
        <dbReference type="Proteomes" id="UP000192042"/>
    </source>
</evidence>
<keyword evidence="1 3" id="KW-0807">Transducer</keyword>
<dbReference type="PROSITE" id="PS50111">
    <property type="entry name" value="CHEMOTAXIS_TRANSDUC_2"/>
    <property type="match status" value="1"/>
</dbReference>
<evidence type="ECO:0000313" key="7">
    <source>
        <dbReference type="EMBL" id="SLM49692.1"/>
    </source>
</evidence>
<dbReference type="Pfam" id="PF12729">
    <property type="entry name" value="4HB_MCP_1"/>
    <property type="match status" value="1"/>
</dbReference>
<keyword evidence="4" id="KW-1133">Transmembrane helix</keyword>
<dbReference type="PROSITE" id="PS50885">
    <property type="entry name" value="HAMP"/>
    <property type="match status" value="2"/>
</dbReference>
<dbReference type="Pfam" id="PF00672">
    <property type="entry name" value="HAMP"/>
    <property type="match status" value="1"/>
</dbReference>
<evidence type="ECO:0000259" key="6">
    <source>
        <dbReference type="PROSITE" id="PS50885"/>
    </source>
</evidence>
<keyword evidence="8" id="KW-1185">Reference proteome</keyword>
<evidence type="ECO:0000256" key="4">
    <source>
        <dbReference type="SAM" id="Phobius"/>
    </source>
</evidence>
<dbReference type="GO" id="GO:0007165">
    <property type="term" value="P:signal transduction"/>
    <property type="evidence" value="ECO:0007669"/>
    <property type="project" value="UniProtKB-KW"/>
</dbReference>
<dbReference type="SMART" id="SM00283">
    <property type="entry name" value="MA"/>
    <property type="match status" value="1"/>
</dbReference>
<evidence type="ECO:0000256" key="1">
    <source>
        <dbReference type="ARBA" id="ARBA00023224"/>
    </source>
</evidence>
<dbReference type="Proteomes" id="UP000192042">
    <property type="component" value="Chromosome I"/>
</dbReference>
<dbReference type="STRING" id="1325564.NSJP_3525"/>